<feature type="transmembrane region" description="Helical" evidence="2">
    <location>
        <begin position="51"/>
        <end position="74"/>
    </location>
</feature>
<proteinExistence type="predicted"/>
<keyword evidence="2" id="KW-0472">Membrane</keyword>
<name>A0AAU6SCX7_9MICO</name>
<sequence length="253" mass="26668">MARSVPSRAGARRPAPAKKRSASRPVPSGRRRSTAARRRAAAVRARRLRSALIVAIVTIAIVTVAGIAAVFTVVGSAARGFGDCASFALAPGGAPASVSQWNTEQLDNAAVIMGAGSDLGLSARDQAIGVMTAMGESSLRNLDHGDWETSGATNPDGSRTTSVGLFQQQDSWGSREQRMDPYTAATLFYRAMAKAVPDAERPALAPTLVAHRTQVNADPQHYARYWPAAVGVVEKLSGVDTGLSDADRLRECR</sequence>
<keyword evidence="2" id="KW-0812">Transmembrane</keyword>
<evidence type="ECO:0000256" key="1">
    <source>
        <dbReference type="SAM" id="MobiDB-lite"/>
    </source>
</evidence>
<dbReference type="AlphaFoldDB" id="A0AAU6SCX7"/>
<feature type="region of interest" description="Disordered" evidence="1">
    <location>
        <begin position="1"/>
        <end position="37"/>
    </location>
</feature>
<protein>
    <submittedName>
        <fullName evidence="3">Peptidase M23</fullName>
    </submittedName>
</protein>
<reference evidence="3" key="1">
    <citation type="submission" date="2024-04" db="EMBL/GenBank/DDBJ databases">
        <authorList>
            <person name="Roder T."/>
            <person name="Oberhansli S."/>
            <person name="Kreuzer M."/>
        </authorList>
    </citation>
    <scope>NUCLEOTIDE SEQUENCE</scope>
    <source>
        <strain evidence="3">LWS13-1.2</strain>
    </source>
</reference>
<evidence type="ECO:0000256" key="2">
    <source>
        <dbReference type="SAM" id="Phobius"/>
    </source>
</evidence>
<evidence type="ECO:0000313" key="3">
    <source>
        <dbReference type="EMBL" id="WZO34724.1"/>
    </source>
</evidence>
<organism evidence="3">
    <name type="scientific">Microbacterium sp. LWS13-1.2</name>
    <dbReference type="NCBI Taxonomy" id="3135264"/>
    <lineage>
        <taxon>Bacteria</taxon>
        <taxon>Bacillati</taxon>
        <taxon>Actinomycetota</taxon>
        <taxon>Actinomycetes</taxon>
        <taxon>Micrococcales</taxon>
        <taxon>Microbacteriaceae</taxon>
        <taxon>Microbacterium</taxon>
    </lineage>
</organism>
<dbReference type="EMBL" id="CP151632">
    <property type="protein sequence ID" value="WZO34724.1"/>
    <property type="molecule type" value="Genomic_DNA"/>
</dbReference>
<gene>
    <name evidence="3" type="ORF">MRBLWS13_002389</name>
</gene>
<keyword evidence="2" id="KW-1133">Transmembrane helix</keyword>
<feature type="compositionally biased region" description="Low complexity" evidence="1">
    <location>
        <begin position="1"/>
        <end position="14"/>
    </location>
</feature>
<accession>A0AAU6SCX7</accession>